<sequence>MIDFSTRTRLQCYTKDGERRGRGRRRTRQGKGGIVCVHKKRESSFLNASLRRIYYCSRLPLLPASCGYIHRTTADRGMMNGNVKINTNLPQPLTTTRLLPPVPLPDLAVPLLFFVCFWTKERRTNIHGDGLGSRWSLDYKHSLRNADSLEAENELGYSVMPNMRGVTVGSADNGCMSPVAATSEAAQTRM</sequence>
<accession>A0A6A6JRX4</accession>
<proteinExistence type="predicted"/>
<dbReference type="RefSeq" id="XP_033655248.1">
    <property type="nucleotide sequence ID" value="XM_033794277.1"/>
</dbReference>
<evidence type="ECO:0000313" key="2">
    <source>
        <dbReference type="Proteomes" id="UP000800097"/>
    </source>
</evidence>
<dbReference type="AlphaFoldDB" id="A0A6A6JRX4"/>
<gene>
    <name evidence="1" type="ORF">EI97DRAFT_270972</name>
</gene>
<reference evidence="1" key="1">
    <citation type="journal article" date="2020" name="Stud. Mycol.">
        <title>101 Dothideomycetes genomes: a test case for predicting lifestyles and emergence of pathogens.</title>
        <authorList>
            <person name="Haridas S."/>
            <person name="Albert R."/>
            <person name="Binder M."/>
            <person name="Bloem J."/>
            <person name="Labutti K."/>
            <person name="Salamov A."/>
            <person name="Andreopoulos B."/>
            <person name="Baker S."/>
            <person name="Barry K."/>
            <person name="Bills G."/>
            <person name="Bluhm B."/>
            <person name="Cannon C."/>
            <person name="Castanera R."/>
            <person name="Culley D."/>
            <person name="Daum C."/>
            <person name="Ezra D."/>
            <person name="Gonzalez J."/>
            <person name="Henrissat B."/>
            <person name="Kuo A."/>
            <person name="Liang C."/>
            <person name="Lipzen A."/>
            <person name="Lutzoni F."/>
            <person name="Magnuson J."/>
            <person name="Mondo S."/>
            <person name="Nolan M."/>
            <person name="Ohm R."/>
            <person name="Pangilinan J."/>
            <person name="Park H.-J."/>
            <person name="Ramirez L."/>
            <person name="Alfaro M."/>
            <person name="Sun H."/>
            <person name="Tritt A."/>
            <person name="Yoshinaga Y."/>
            <person name="Zwiers L.-H."/>
            <person name="Turgeon B."/>
            <person name="Goodwin S."/>
            <person name="Spatafora J."/>
            <person name="Crous P."/>
            <person name="Grigoriev I."/>
        </authorList>
    </citation>
    <scope>NUCLEOTIDE SEQUENCE</scope>
    <source>
        <strain evidence="1">CBS 379.55</strain>
    </source>
</reference>
<protein>
    <submittedName>
        <fullName evidence="1">Uncharacterized protein</fullName>
    </submittedName>
</protein>
<dbReference type="GeneID" id="54547452"/>
<keyword evidence="2" id="KW-1185">Reference proteome</keyword>
<name>A0A6A6JRX4_WESOR</name>
<dbReference type="EMBL" id="ML986489">
    <property type="protein sequence ID" value="KAF2277709.1"/>
    <property type="molecule type" value="Genomic_DNA"/>
</dbReference>
<dbReference type="Proteomes" id="UP000800097">
    <property type="component" value="Unassembled WGS sequence"/>
</dbReference>
<organism evidence="1 2">
    <name type="scientific">Westerdykella ornata</name>
    <dbReference type="NCBI Taxonomy" id="318751"/>
    <lineage>
        <taxon>Eukaryota</taxon>
        <taxon>Fungi</taxon>
        <taxon>Dikarya</taxon>
        <taxon>Ascomycota</taxon>
        <taxon>Pezizomycotina</taxon>
        <taxon>Dothideomycetes</taxon>
        <taxon>Pleosporomycetidae</taxon>
        <taxon>Pleosporales</taxon>
        <taxon>Sporormiaceae</taxon>
        <taxon>Westerdykella</taxon>
    </lineage>
</organism>
<evidence type="ECO:0000313" key="1">
    <source>
        <dbReference type="EMBL" id="KAF2277709.1"/>
    </source>
</evidence>